<feature type="transmembrane region" description="Helical" evidence="2">
    <location>
        <begin position="495"/>
        <end position="517"/>
    </location>
</feature>
<name>A0A6A6Q509_9PEZI</name>
<keyword evidence="2" id="KW-0812">Transmembrane</keyword>
<dbReference type="EMBL" id="MU001631">
    <property type="protein sequence ID" value="KAF2487382.1"/>
    <property type="molecule type" value="Genomic_DNA"/>
</dbReference>
<dbReference type="GeneID" id="54476059"/>
<evidence type="ECO:0000313" key="4">
    <source>
        <dbReference type="Proteomes" id="UP000799767"/>
    </source>
</evidence>
<proteinExistence type="predicted"/>
<sequence length="567" mass="62891">MEHYLQTDAEEIRLSNSPRRSPQVTHALTSPITSVHPLMQQMDSMHGQMDLGLRNTDYFDDETSDEGSPRAPTNYEGVMNDGLLEGRSISRKKRFSDLTNEPVASQCEGKGALRPSSDGYQRLTPTIPLEDNRFTARTPSSSLIGSVDELLPGPRSSPPSMPQRPHQVSNRGFRTSERIEPTPDRASRLDPTLSAYAIAHDITLQALMRDEFALDKQSFPLAPLQIRDRSSLPPASLRLDSDPRSPRDRHISSPPETKKVHLIPPPIDTSAPRRSLPANLVRTPFPFSPEHAHPRSTGLDAVHGSVSATLSNPESTLTLSIRQSNKNSRRRVTTLTIPATNDFRALRSNSTKEQHFRALEFDDAALFKSLRKSYLQLAGAWAVFSARSLRRIIVEGNAMKEIDRNYWIHRPQSPRLRASKDLLDTFGEERIMQYYRKASLGRSRYAFVQWAHRLAAAPPATRSNSQPKEDEALAEVEQEHSEGLEFVVSWSVTRISLALLLVIIVSVAAALLWIFLGRNSTPAGSVGHGGFRDAGDRVTAGVVMGICLLLLGLSGIGGWLGVSWLVM</sequence>
<feature type="region of interest" description="Disordered" evidence="1">
    <location>
        <begin position="232"/>
        <end position="274"/>
    </location>
</feature>
<feature type="region of interest" description="Disordered" evidence="1">
    <location>
        <begin position="61"/>
        <end position="80"/>
    </location>
</feature>
<gene>
    <name evidence="3" type="ORF">BDY17DRAFT_306769</name>
</gene>
<keyword evidence="2" id="KW-0472">Membrane</keyword>
<feature type="compositionally biased region" description="Basic and acidic residues" evidence="1">
    <location>
        <begin position="174"/>
        <end position="188"/>
    </location>
</feature>
<feature type="compositionally biased region" description="Polar residues" evidence="1">
    <location>
        <begin position="135"/>
        <end position="144"/>
    </location>
</feature>
<protein>
    <submittedName>
        <fullName evidence="3">Uncharacterized protein</fullName>
    </submittedName>
</protein>
<accession>A0A6A6Q509</accession>
<feature type="region of interest" description="Disordered" evidence="1">
    <location>
        <begin position="133"/>
        <end position="188"/>
    </location>
</feature>
<keyword evidence="4" id="KW-1185">Reference proteome</keyword>
<organism evidence="3 4">
    <name type="scientific">Neohortaea acidophila</name>
    <dbReference type="NCBI Taxonomy" id="245834"/>
    <lineage>
        <taxon>Eukaryota</taxon>
        <taxon>Fungi</taxon>
        <taxon>Dikarya</taxon>
        <taxon>Ascomycota</taxon>
        <taxon>Pezizomycotina</taxon>
        <taxon>Dothideomycetes</taxon>
        <taxon>Dothideomycetidae</taxon>
        <taxon>Mycosphaerellales</taxon>
        <taxon>Teratosphaeriaceae</taxon>
        <taxon>Neohortaea</taxon>
    </lineage>
</organism>
<dbReference type="RefSeq" id="XP_033593951.1">
    <property type="nucleotide sequence ID" value="XM_033735057.1"/>
</dbReference>
<dbReference type="Proteomes" id="UP000799767">
    <property type="component" value="Unassembled WGS sequence"/>
</dbReference>
<evidence type="ECO:0000313" key="3">
    <source>
        <dbReference type="EMBL" id="KAF2487382.1"/>
    </source>
</evidence>
<dbReference type="OrthoDB" id="6021743at2759"/>
<dbReference type="AlphaFoldDB" id="A0A6A6Q509"/>
<feature type="compositionally biased region" description="Basic and acidic residues" evidence="1">
    <location>
        <begin position="239"/>
        <end position="259"/>
    </location>
</feature>
<keyword evidence="2" id="KW-1133">Transmembrane helix</keyword>
<evidence type="ECO:0000256" key="1">
    <source>
        <dbReference type="SAM" id="MobiDB-lite"/>
    </source>
</evidence>
<evidence type="ECO:0000256" key="2">
    <source>
        <dbReference type="SAM" id="Phobius"/>
    </source>
</evidence>
<feature type="transmembrane region" description="Helical" evidence="2">
    <location>
        <begin position="538"/>
        <end position="562"/>
    </location>
</feature>
<reference evidence="3" key="1">
    <citation type="journal article" date="2020" name="Stud. Mycol.">
        <title>101 Dothideomycetes genomes: a test case for predicting lifestyles and emergence of pathogens.</title>
        <authorList>
            <person name="Haridas S."/>
            <person name="Albert R."/>
            <person name="Binder M."/>
            <person name="Bloem J."/>
            <person name="Labutti K."/>
            <person name="Salamov A."/>
            <person name="Andreopoulos B."/>
            <person name="Baker S."/>
            <person name="Barry K."/>
            <person name="Bills G."/>
            <person name="Bluhm B."/>
            <person name="Cannon C."/>
            <person name="Castanera R."/>
            <person name="Culley D."/>
            <person name="Daum C."/>
            <person name="Ezra D."/>
            <person name="Gonzalez J."/>
            <person name="Henrissat B."/>
            <person name="Kuo A."/>
            <person name="Liang C."/>
            <person name="Lipzen A."/>
            <person name="Lutzoni F."/>
            <person name="Magnuson J."/>
            <person name="Mondo S."/>
            <person name="Nolan M."/>
            <person name="Ohm R."/>
            <person name="Pangilinan J."/>
            <person name="Park H.-J."/>
            <person name="Ramirez L."/>
            <person name="Alfaro M."/>
            <person name="Sun H."/>
            <person name="Tritt A."/>
            <person name="Yoshinaga Y."/>
            <person name="Zwiers L.-H."/>
            <person name="Turgeon B."/>
            <person name="Goodwin S."/>
            <person name="Spatafora J."/>
            <person name="Crous P."/>
            <person name="Grigoriev I."/>
        </authorList>
    </citation>
    <scope>NUCLEOTIDE SEQUENCE</scope>
    <source>
        <strain evidence="3">CBS 113389</strain>
    </source>
</reference>